<evidence type="ECO:0000256" key="4">
    <source>
        <dbReference type="PROSITE-ProRule" id="PRU01024"/>
    </source>
</evidence>
<keyword evidence="2 4" id="KW-0808">Transferase</keyword>
<dbReference type="KEGG" id="tam:Theam_0158"/>
<dbReference type="InterPro" id="IPR029063">
    <property type="entry name" value="SAM-dependent_MTases_sf"/>
</dbReference>
<dbReference type="InterPro" id="IPR002792">
    <property type="entry name" value="TRAM_dom"/>
</dbReference>
<evidence type="ECO:0000259" key="6">
    <source>
        <dbReference type="PROSITE" id="PS50926"/>
    </source>
</evidence>
<dbReference type="PROSITE" id="PS50926">
    <property type="entry name" value="TRAM"/>
    <property type="match status" value="1"/>
</dbReference>
<dbReference type="InterPro" id="IPR030391">
    <property type="entry name" value="MeTrfase_TrmA_CS"/>
</dbReference>
<evidence type="ECO:0000313" key="8">
    <source>
        <dbReference type="Proteomes" id="UP000006362"/>
    </source>
</evidence>
<dbReference type="GO" id="GO:0070475">
    <property type="term" value="P:rRNA base methylation"/>
    <property type="evidence" value="ECO:0007669"/>
    <property type="project" value="TreeGrafter"/>
</dbReference>
<proteinExistence type="inferred from homology"/>
<reference evidence="7" key="1">
    <citation type="submission" date="2011-01" db="EMBL/GenBank/DDBJ databases">
        <title>Complete sequence of chromosome of Thermovibrio ammonificans HB-1.</title>
        <authorList>
            <consortium name="US DOE Joint Genome Institute"/>
            <person name="Lucas S."/>
            <person name="Copeland A."/>
            <person name="Lapidus A."/>
            <person name="Cheng J.-F."/>
            <person name="Goodwin L."/>
            <person name="Pitluck S."/>
            <person name="Davenport K."/>
            <person name="Detter J.C."/>
            <person name="Han C."/>
            <person name="Tapia R."/>
            <person name="Land M."/>
            <person name="Hauser L."/>
            <person name="Kyrpides N."/>
            <person name="Ivanova N."/>
            <person name="Ovchinnikova G."/>
            <person name="Vetriani C."/>
            <person name="Woyke T."/>
        </authorList>
    </citation>
    <scope>NUCLEOTIDE SEQUENCE [LARGE SCALE GENOMIC DNA]</scope>
    <source>
        <strain evidence="7">HB-1</strain>
    </source>
</reference>
<feature type="binding site" evidence="4">
    <location>
        <position position="289"/>
    </location>
    <ligand>
        <name>S-adenosyl-L-methionine</name>
        <dbReference type="ChEBI" id="CHEBI:59789"/>
    </ligand>
</feature>
<dbReference type="PROSITE" id="PS01230">
    <property type="entry name" value="TRMA_1"/>
    <property type="match status" value="1"/>
</dbReference>
<feature type="domain" description="TRAM" evidence="6">
    <location>
        <begin position="1"/>
        <end position="55"/>
    </location>
</feature>
<dbReference type="PANTHER" id="PTHR11061">
    <property type="entry name" value="RNA M5U METHYLTRANSFERASE"/>
    <property type="match status" value="1"/>
</dbReference>
<dbReference type="STRING" id="648996.Theam_0158"/>
<keyword evidence="1 4" id="KW-0489">Methyltransferase</keyword>
<evidence type="ECO:0000256" key="1">
    <source>
        <dbReference type="ARBA" id="ARBA00022603"/>
    </source>
</evidence>
<keyword evidence="8" id="KW-1185">Reference proteome</keyword>
<feature type="active site" evidence="5">
    <location>
        <position position="384"/>
    </location>
</feature>
<gene>
    <name evidence="7" type="ordered locus">Theam_0158</name>
</gene>
<comment type="similarity">
    <text evidence="4">Belongs to the class I-like SAM-binding methyltransferase superfamily. RNA M5U methyltransferase family.</text>
</comment>
<dbReference type="InterPro" id="IPR010280">
    <property type="entry name" value="U5_MeTrfase_fam"/>
</dbReference>
<dbReference type="SUPFAM" id="SSF50249">
    <property type="entry name" value="Nucleic acid-binding proteins"/>
    <property type="match status" value="1"/>
</dbReference>
<evidence type="ECO:0000256" key="3">
    <source>
        <dbReference type="ARBA" id="ARBA00022691"/>
    </source>
</evidence>
<dbReference type="Gene3D" id="2.40.50.140">
    <property type="entry name" value="Nucleic acid-binding proteins"/>
    <property type="match status" value="1"/>
</dbReference>
<dbReference type="PROSITE" id="PS51687">
    <property type="entry name" value="SAM_MT_RNA_M5U"/>
    <property type="match status" value="1"/>
</dbReference>
<evidence type="ECO:0000256" key="5">
    <source>
        <dbReference type="PROSITE-ProRule" id="PRU10015"/>
    </source>
</evidence>
<dbReference type="RefSeq" id="WP_013536917.1">
    <property type="nucleotide sequence ID" value="NC_014926.1"/>
</dbReference>
<dbReference type="PANTHER" id="PTHR11061:SF30">
    <property type="entry name" value="TRNA (URACIL(54)-C(5))-METHYLTRANSFERASE"/>
    <property type="match status" value="1"/>
</dbReference>
<dbReference type="HOGENOM" id="CLU_014689_7_0_0"/>
<dbReference type="Pfam" id="PF05958">
    <property type="entry name" value="tRNA_U5-meth_tr"/>
    <property type="match status" value="1"/>
</dbReference>
<sequence length="428" mass="48826">MKQRGRGKEKLVYGGKGLGRLNGRAVFVPQVAPGDLIVAEETSRKSGYSEARVVKLLERGPGRVRPRCPYFGKCGGCDWQHISYRKQVEFKRAVVEENLQKIGKIKRPNIDEVIPSPSPWNYRNRVQVKVKGGKVGFFAKNSHSVVEVERCPLLKEDLEGIFPRLKELLPKLPTEPAEFHLYSSSKDEVLLKIVFPRQFKRVELELEELKELLGVNLVGFGIYRQGSSGYPERIKFFGRDFTYELVGKFKFRVSADSFFQVNRFQVGNLIDRVARGAMEHQYMLAGDLYCGVGTLTIPVARYVHRAFGVEANFSAVADALYNKDINGLRNVNFYCRETEEALKIIRENGPDLVVVDPPRSGLNEKIIRTIATLPRLRRVIYVSCNPATLARDVALFYKYGVHMERAKVLDMFPQTYHVETICFLRKVK</sequence>
<feature type="binding site" evidence="4">
    <location>
        <position position="356"/>
    </location>
    <ligand>
        <name>S-adenosyl-L-methionine</name>
        <dbReference type="ChEBI" id="CHEBI:59789"/>
    </ligand>
</feature>
<evidence type="ECO:0000313" key="7">
    <source>
        <dbReference type="EMBL" id="ADU96131.1"/>
    </source>
</evidence>
<feature type="binding site" evidence="4">
    <location>
        <position position="260"/>
    </location>
    <ligand>
        <name>S-adenosyl-L-methionine</name>
        <dbReference type="ChEBI" id="CHEBI:59789"/>
    </ligand>
</feature>
<dbReference type="Proteomes" id="UP000006362">
    <property type="component" value="Chromosome"/>
</dbReference>
<dbReference type="GO" id="GO:0070041">
    <property type="term" value="F:rRNA (uridine-C5-)-methyltransferase activity"/>
    <property type="evidence" value="ECO:0007669"/>
    <property type="project" value="TreeGrafter"/>
</dbReference>
<evidence type="ECO:0000256" key="2">
    <source>
        <dbReference type="ARBA" id="ARBA00022679"/>
    </source>
</evidence>
<dbReference type="InterPro" id="IPR030390">
    <property type="entry name" value="MeTrfase_TrmA_AS"/>
</dbReference>
<dbReference type="AlphaFoldDB" id="E8T3K0"/>
<organism evidence="7 8">
    <name type="scientific">Thermovibrio ammonificans (strain DSM 15698 / JCM 12110 / HB-1)</name>
    <dbReference type="NCBI Taxonomy" id="648996"/>
    <lineage>
        <taxon>Bacteria</taxon>
        <taxon>Pseudomonadati</taxon>
        <taxon>Aquificota</taxon>
        <taxon>Aquificia</taxon>
        <taxon>Desulfurobacteriales</taxon>
        <taxon>Desulfurobacteriaceae</taxon>
        <taxon>Thermovibrio</taxon>
    </lineage>
</organism>
<keyword evidence="3 4" id="KW-0949">S-adenosyl-L-methionine</keyword>
<dbReference type="SUPFAM" id="SSF53335">
    <property type="entry name" value="S-adenosyl-L-methionine-dependent methyltransferases"/>
    <property type="match status" value="1"/>
</dbReference>
<dbReference type="OrthoDB" id="9804590at2"/>
<feature type="binding site" evidence="4">
    <location>
        <position position="310"/>
    </location>
    <ligand>
        <name>S-adenosyl-L-methionine</name>
        <dbReference type="ChEBI" id="CHEBI:59789"/>
    </ligand>
</feature>
<dbReference type="EMBL" id="CP002444">
    <property type="protein sequence ID" value="ADU96131.1"/>
    <property type="molecule type" value="Genomic_DNA"/>
</dbReference>
<dbReference type="PROSITE" id="PS01231">
    <property type="entry name" value="TRMA_2"/>
    <property type="match status" value="1"/>
</dbReference>
<dbReference type="CDD" id="cd02440">
    <property type="entry name" value="AdoMet_MTases"/>
    <property type="match status" value="1"/>
</dbReference>
<name>E8T3K0_THEA1</name>
<dbReference type="Gene3D" id="2.40.50.1070">
    <property type="match status" value="1"/>
</dbReference>
<accession>E8T3K0</accession>
<feature type="active site" description="Nucleophile" evidence="4">
    <location>
        <position position="384"/>
    </location>
</feature>
<protein>
    <submittedName>
        <fullName evidence="7">RNA methyltransferase, TrmA family</fullName>
    </submittedName>
</protein>
<dbReference type="Gene3D" id="3.40.50.150">
    <property type="entry name" value="Vaccinia Virus protein VP39"/>
    <property type="match status" value="1"/>
</dbReference>
<dbReference type="eggNOG" id="COG2265">
    <property type="taxonomic scope" value="Bacteria"/>
</dbReference>
<dbReference type="InterPro" id="IPR012340">
    <property type="entry name" value="NA-bd_OB-fold"/>
</dbReference>